<evidence type="ECO:0000256" key="2">
    <source>
        <dbReference type="ARBA" id="ARBA00022692"/>
    </source>
</evidence>
<reference evidence="9" key="2">
    <citation type="submission" date="2015-01" db="EMBL/GenBank/DDBJ databases">
        <title>Evolutionary Origins and Diversification of the Mycorrhizal Mutualists.</title>
        <authorList>
            <consortium name="DOE Joint Genome Institute"/>
            <consortium name="Mycorrhizal Genomics Consortium"/>
            <person name="Kohler A."/>
            <person name="Kuo A."/>
            <person name="Nagy L.G."/>
            <person name="Floudas D."/>
            <person name="Copeland A."/>
            <person name="Barry K.W."/>
            <person name="Cichocki N."/>
            <person name="Veneault-Fourrey C."/>
            <person name="LaButti K."/>
            <person name="Lindquist E.A."/>
            <person name="Lipzen A."/>
            <person name="Lundell T."/>
            <person name="Morin E."/>
            <person name="Murat C."/>
            <person name="Riley R."/>
            <person name="Ohm R."/>
            <person name="Sun H."/>
            <person name="Tunlid A."/>
            <person name="Henrissat B."/>
            <person name="Grigoriev I.V."/>
            <person name="Hibbett D.S."/>
            <person name="Martin F."/>
        </authorList>
    </citation>
    <scope>NUCLEOTIDE SEQUENCE [LARGE SCALE GENOMIC DNA]</scope>
    <source>
        <strain evidence="9">LaAM-08-1</strain>
    </source>
</reference>
<evidence type="ECO:0000256" key="3">
    <source>
        <dbReference type="ARBA" id="ARBA00022824"/>
    </source>
</evidence>
<dbReference type="AlphaFoldDB" id="A0A0C9WRH1"/>
<gene>
    <name evidence="8" type="ORF">K443DRAFT_577997</name>
</gene>
<feature type="transmembrane region" description="Helical" evidence="7">
    <location>
        <begin position="53"/>
        <end position="74"/>
    </location>
</feature>
<dbReference type="OrthoDB" id="202672at2759"/>
<organism evidence="8 9">
    <name type="scientific">Laccaria amethystina LaAM-08-1</name>
    <dbReference type="NCBI Taxonomy" id="1095629"/>
    <lineage>
        <taxon>Eukaryota</taxon>
        <taxon>Fungi</taxon>
        <taxon>Dikarya</taxon>
        <taxon>Basidiomycota</taxon>
        <taxon>Agaricomycotina</taxon>
        <taxon>Agaricomycetes</taxon>
        <taxon>Agaricomycetidae</taxon>
        <taxon>Agaricales</taxon>
        <taxon>Agaricineae</taxon>
        <taxon>Hydnangiaceae</taxon>
        <taxon>Laccaria</taxon>
    </lineage>
</organism>
<feature type="region of interest" description="Disordered" evidence="6">
    <location>
        <begin position="1"/>
        <end position="23"/>
    </location>
</feature>
<dbReference type="InterPro" id="IPR024512">
    <property type="entry name" value="Ser_palmitoyltrfase_ssu-like"/>
</dbReference>
<keyword evidence="9" id="KW-1185">Reference proteome</keyword>
<sequence length="123" mass="14374">MSTVTVPDCLPTPRPDHRSTRRPSSKLGVFLWRRRMWFESTFVLSMLEPWEKFLMLTIFTILFVLVVTGLFKYLPHHLVIMRGRAMYYLWGQEGDERILWQWLGLASGDTGKDHYAGGLLGEL</sequence>
<evidence type="ECO:0000256" key="4">
    <source>
        <dbReference type="ARBA" id="ARBA00022989"/>
    </source>
</evidence>
<evidence type="ECO:0000256" key="7">
    <source>
        <dbReference type="SAM" id="Phobius"/>
    </source>
</evidence>
<dbReference type="Proteomes" id="UP000054477">
    <property type="component" value="Unassembled WGS sequence"/>
</dbReference>
<protein>
    <submittedName>
        <fullName evidence="8">Uncharacterized protein</fullName>
    </submittedName>
</protein>
<evidence type="ECO:0000313" key="8">
    <source>
        <dbReference type="EMBL" id="KIK01190.1"/>
    </source>
</evidence>
<keyword evidence="2 7" id="KW-0812">Transmembrane</keyword>
<dbReference type="STRING" id="1095629.A0A0C9WRH1"/>
<evidence type="ECO:0000256" key="5">
    <source>
        <dbReference type="ARBA" id="ARBA00023136"/>
    </source>
</evidence>
<dbReference type="GO" id="GO:0005789">
    <property type="term" value="C:endoplasmic reticulum membrane"/>
    <property type="evidence" value="ECO:0007669"/>
    <property type="project" value="UniProtKB-SubCell"/>
</dbReference>
<comment type="subcellular location">
    <subcellularLocation>
        <location evidence="1">Endoplasmic reticulum membrane</location>
        <topology evidence="1">Multi-pass membrane protein</topology>
    </subcellularLocation>
</comment>
<proteinExistence type="predicted"/>
<keyword evidence="4 7" id="KW-1133">Transmembrane helix</keyword>
<evidence type="ECO:0000256" key="6">
    <source>
        <dbReference type="SAM" id="MobiDB-lite"/>
    </source>
</evidence>
<dbReference type="EMBL" id="KN838611">
    <property type="protein sequence ID" value="KIK01190.1"/>
    <property type="molecule type" value="Genomic_DNA"/>
</dbReference>
<reference evidence="8 9" key="1">
    <citation type="submission" date="2014-04" db="EMBL/GenBank/DDBJ databases">
        <authorList>
            <consortium name="DOE Joint Genome Institute"/>
            <person name="Kuo A."/>
            <person name="Kohler A."/>
            <person name="Nagy L.G."/>
            <person name="Floudas D."/>
            <person name="Copeland A."/>
            <person name="Barry K.W."/>
            <person name="Cichocki N."/>
            <person name="Veneault-Fourrey C."/>
            <person name="LaButti K."/>
            <person name="Lindquist E.A."/>
            <person name="Lipzen A."/>
            <person name="Lundell T."/>
            <person name="Morin E."/>
            <person name="Murat C."/>
            <person name="Sun H."/>
            <person name="Tunlid A."/>
            <person name="Henrissat B."/>
            <person name="Grigoriev I.V."/>
            <person name="Hibbett D.S."/>
            <person name="Martin F."/>
            <person name="Nordberg H.P."/>
            <person name="Cantor M.N."/>
            <person name="Hua S.X."/>
        </authorList>
    </citation>
    <scope>NUCLEOTIDE SEQUENCE [LARGE SCALE GENOMIC DNA]</scope>
    <source>
        <strain evidence="8 9">LaAM-08-1</strain>
    </source>
</reference>
<keyword evidence="5 7" id="KW-0472">Membrane</keyword>
<name>A0A0C9WRH1_9AGAR</name>
<evidence type="ECO:0000313" key="9">
    <source>
        <dbReference type="Proteomes" id="UP000054477"/>
    </source>
</evidence>
<evidence type="ECO:0000256" key="1">
    <source>
        <dbReference type="ARBA" id="ARBA00004477"/>
    </source>
</evidence>
<accession>A0A0C9WRH1</accession>
<keyword evidence="3" id="KW-0256">Endoplasmic reticulum</keyword>
<dbReference type="HOGENOM" id="CLU_122021_2_1_1"/>
<dbReference type="Pfam" id="PF11779">
    <property type="entry name" value="SPT_ssu-like"/>
    <property type="match status" value="1"/>
</dbReference>